<dbReference type="SUPFAM" id="SSF158997">
    <property type="entry name" value="Trm112p-like"/>
    <property type="match status" value="1"/>
</dbReference>
<evidence type="ECO:0000313" key="9">
    <source>
        <dbReference type="Proteomes" id="UP001174934"/>
    </source>
</evidence>
<proteinExistence type="inferred from homology"/>
<organism evidence="8 9">
    <name type="scientific">Bombardia bombarda</name>
    <dbReference type="NCBI Taxonomy" id="252184"/>
    <lineage>
        <taxon>Eukaryota</taxon>
        <taxon>Fungi</taxon>
        <taxon>Dikarya</taxon>
        <taxon>Ascomycota</taxon>
        <taxon>Pezizomycotina</taxon>
        <taxon>Sordariomycetes</taxon>
        <taxon>Sordariomycetidae</taxon>
        <taxon>Sordariales</taxon>
        <taxon>Lasiosphaeriaceae</taxon>
        <taxon>Bombardia</taxon>
    </lineage>
</organism>
<evidence type="ECO:0000256" key="6">
    <source>
        <dbReference type="ARBA" id="ARBA00069342"/>
    </source>
</evidence>
<evidence type="ECO:0000256" key="7">
    <source>
        <dbReference type="ARBA" id="ARBA00083044"/>
    </source>
</evidence>
<comment type="subcellular location">
    <subcellularLocation>
        <location evidence="2">Cytoplasm</location>
    </subcellularLocation>
    <subcellularLocation>
        <location evidence="1">Nucleus</location>
    </subcellularLocation>
</comment>
<sequence>MKVLTLNFLTCAVKDCKSSNNSFPLHPKDAELVYDDLEINPQLLVNVLPRVDWVALRTTSTELGFPELPEQPPTVEELESDEKMLQDLHKLLMETQIMEGKLVCGNCGHEYAIREGIANFLLPSHLV</sequence>
<dbReference type="AlphaFoldDB" id="A0AA39XLK8"/>
<dbReference type="GO" id="GO:0070476">
    <property type="term" value="P:rRNA (guanine-N7)-methylation"/>
    <property type="evidence" value="ECO:0007669"/>
    <property type="project" value="TreeGrafter"/>
</dbReference>
<gene>
    <name evidence="8" type="ORF">B0T17DRAFT_481540</name>
</gene>
<dbReference type="GO" id="GO:0030488">
    <property type="term" value="P:tRNA methylation"/>
    <property type="evidence" value="ECO:0007669"/>
    <property type="project" value="TreeGrafter"/>
</dbReference>
<accession>A0AA39XLK8</accession>
<dbReference type="Proteomes" id="UP001174934">
    <property type="component" value="Unassembled WGS sequence"/>
</dbReference>
<evidence type="ECO:0000313" key="8">
    <source>
        <dbReference type="EMBL" id="KAK0636288.1"/>
    </source>
</evidence>
<keyword evidence="4" id="KW-0963">Cytoplasm</keyword>
<dbReference type="Pfam" id="PF03966">
    <property type="entry name" value="Trm112p"/>
    <property type="match status" value="1"/>
</dbReference>
<evidence type="ECO:0000256" key="4">
    <source>
        <dbReference type="ARBA" id="ARBA00022490"/>
    </source>
</evidence>
<dbReference type="GO" id="GO:0005634">
    <property type="term" value="C:nucleus"/>
    <property type="evidence" value="ECO:0007669"/>
    <property type="project" value="UniProtKB-SubCell"/>
</dbReference>
<keyword evidence="9" id="KW-1185">Reference proteome</keyword>
<comment type="similarity">
    <text evidence="3">Belongs to the TRM112 family.</text>
</comment>
<comment type="caution">
    <text evidence="8">The sequence shown here is derived from an EMBL/GenBank/DDBJ whole genome shotgun (WGS) entry which is preliminary data.</text>
</comment>
<dbReference type="InterPro" id="IPR005651">
    <property type="entry name" value="Trm112-like"/>
</dbReference>
<dbReference type="GO" id="GO:0046982">
    <property type="term" value="F:protein heterodimerization activity"/>
    <property type="evidence" value="ECO:0007669"/>
    <property type="project" value="InterPro"/>
</dbReference>
<evidence type="ECO:0000256" key="3">
    <source>
        <dbReference type="ARBA" id="ARBA00007980"/>
    </source>
</evidence>
<reference evidence="8" key="1">
    <citation type="submission" date="2023-06" db="EMBL/GenBank/DDBJ databases">
        <title>Genome-scale phylogeny and comparative genomics of the fungal order Sordariales.</title>
        <authorList>
            <consortium name="Lawrence Berkeley National Laboratory"/>
            <person name="Hensen N."/>
            <person name="Bonometti L."/>
            <person name="Westerberg I."/>
            <person name="Brannstrom I.O."/>
            <person name="Guillou S."/>
            <person name="Cros-Aarteil S."/>
            <person name="Calhoun S."/>
            <person name="Haridas S."/>
            <person name="Kuo A."/>
            <person name="Mondo S."/>
            <person name="Pangilinan J."/>
            <person name="Riley R."/>
            <person name="LaButti K."/>
            <person name="Andreopoulos B."/>
            <person name="Lipzen A."/>
            <person name="Chen C."/>
            <person name="Yanf M."/>
            <person name="Daum C."/>
            <person name="Ng V."/>
            <person name="Clum A."/>
            <person name="Steindorff A."/>
            <person name="Ohm R."/>
            <person name="Martin F."/>
            <person name="Silar P."/>
            <person name="Natvig D."/>
            <person name="Lalanne C."/>
            <person name="Gautier V."/>
            <person name="Ament-velasquez S.L."/>
            <person name="Kruys A."/>
            <person name="Hutchinson M.I."/>
            <person name="Powell A.J."/>
            <person name="Barry K."/>
            <person name="Miller A.N."/>
            <person name="Grigoriev I.V."/>
            <person name="Debuchy R."/>
            <person name="Gladieux P."/>
            <person name="Thoren M.H."/>
            <person name="Johannesson H."/>
        </authorList>
    </citation>
    <scope>NUCLEOTIDE SEQUENCE</scope>
    <source>
        <strain evidence="8">SMH3391-2</strain>
    </source>
</reference>
<dbReference type="InterPro" id="IPR039127">
    <property type="entry name" value="Trm112"/>
</dbReference>
<protein>
    <recommendedName>
        <fullName evidence="6">Multifunctional methyltransferase subunit trm112</fullName>
    </recommendedName>
    <alternativeName>
        <fullName evidence="7">eRF1 methyltransferase subunit trm112</fullName>
    </alternativeName>
</protein>
<dbReference type="GO" id="GO:0005737">
    <property type="term" value="C:cytoplasm"/>
    <property type="evidence" value="ECO:0007669"/>
    <property type="project" value="UniProtKB-SubCell"/>
</dbReference>
<evidence type="ECO:0000256" key="2">
    <source>
        <dbReference type="ARBA" id="ARBA00004496"/>
    </source>
</evidence>
<evidence type="ECO:0000256" key="5">
    <source>
        <dbReference type="ARBA" id="ARBA00023242"/>
    </source>
</evidence>
<dbReference type="FunFam" id="2.20.25.10:FF:000021">
    <property type="entry name" value="Multifunctional methyltransferase subunit trm112"/>
    <property type="match status" value="1"/>
</dbReference>
<keyword evidence="5" id="KW-0539">Nucleus</keyword>
<dbReference type="PANTHER" id="PTHR12773:SF0">
    <property type="entry name" value="MULTIFUNCTIONAL METHYLTRANSFERASE SUBUNIT TRM112-LIKE PROTEIN"/>
    <property type="match status" value="1"/>
</dbReference>
<name>A0AA39XLK8_9PEZI</name>
<dbReference type="EMBL" id="JAULSR010000001">
    <property type="protein sequence ID" value="KAK0636288.1"/>
    <property type="molecule type" value="Genomic_DNA"/>
</dbReference>
<evidence type="ECO:0000256" key="1">
    <source>
        <dbReference type="ARBA" id="ARBA00004123"/>
    </source>
</evidence>
<dbReference type="PANTHER" id="PTHR12773">
    <property type="entry name" value="UPF0315 PROTEIN-RELATED"/>
    <property type="match status" value="1"/>
</dbReference>
<dbReference type="Gene3D" id="2.20.25.10">
    <property type="match status" value="1"/>
</dbReference>